<evidence type="ECO:0000256" key="6">
    <source>
        <dbReference type="SAM" id="Phobius"/>
    </source>
</evidence>
<feature type="transmembrane region" description="Helical" evidence="6">
    <location>
        <begin position="47"/>
        <end position="71"/>
    </location>
</feature>
<reference evidence="8" key="1">
    <citation type="submission" date="2013-12" db="EMBL/GenBank/DDBJ databases">
        <authorList>
            <person name="Linke B."/>
        </authorList>
    </citation>
    <scope>NUCLEOTIDE SEQUENCE [LARGE SCALE GENOMIC DNA]</scope>
    <source>
        <strain evidence="8">CRIB-18</strain>
    </source>
</reference>
<dbReference type="InterPro" id="IPR011701">
    <property type="entry name" value="MFS"/>
</dbReference>
<feature type="transmembrane region" description="Helical" evidence="6">
    <location>
        <begin position="174"/>
        <end position="195"/>
    </location>
</feature>
<dbReference type="STRING" id="1437425.CSEC_1383"/>
<dbReference type="CDD" id="cd17330">
    <property type="entry name" value="MFS_SLC46_TetA_like"/>
    <property type="match status" value="1"/>
</dbReference>
<dbReference type="PANTHER" id="PTHR23504:SF15">
    <property type="entry name" value="MAJOR FACILITATOR SUPERFAMILY (MFS) PROFILE DOMAIN-CONTAINING PROTEIN"/>
    <property type="match status" value="1"/>
</dbReference>
<feature type="transmembrane region" description="Helical" evidence="6">
    <location>
        <begin position="229"/>
        <end position="252"/>
    </location>
</feature>
<sequence length="414" mass="45331">MSKLNFITILFIGFIDYLGIALVYPIFTSMLFDPTYPIISHGSSSAYRGAILGILLGLTPLTQFFSAPLLGALSDLKGRKKTLIYGTFVGFLAYCLAVLGVCTYSLSLLFLYRILFGIASGTVPVAQAMISDTSTKENKARRFSLFSASLGLGFTVGPFLGGKLADPSLASWCGYATPFVAASMMCLLSLVIIIWRFPETRRECGKVVFNFMGSINNVRKVFLWPELRWLFLATFAFAFGWSFFNEFIPVLLHKQFGFNLSDIANYYAYGGAWYAFSSGIISAAILKYFPPEKIGIKALIGCAVCMLMFLVIQEGQYIWFILPPFMFFLSFTYPTTAAMVSNRAGLENQGEVLGVYQSVTGGAMGLSPFLIGPLIGMYPSLTAIGGAFAMLLAGLAFWKGSHPATTNLNLVKNR</sequence>
<keyword evidence="5 6" id="KW-0472">Membrane</keyword>
<feature type="transmembrane region" description="Helical" evidence="6">
    <location>
        <begin position="272"/>
        <end position="289"/>
    </location>
</feature>
<dbReference type="InterPro" id="IPR020846">
    <property type="entry name" value="MFS_dom"/>
</dbReference>
<comment type="caution">
    <text evidence="8">The sequence shown here is derived from an EMBL/GenBank/DDBJ whole genome shotgun (WGS) entry which is preliminary data.</text>
</comment>
<keyword evidence="3 6" id="KW-0812">Transmembrane</keyword>
<feature type="transmembrane region" description="Helical" evidence="6">
    <location>
        <begin position="377"/>
        <end position="398"/>
    </location>
</feature>
<dbReference type="InterPro" id="IPR036259">
    <property type="entry name" value="MFS_trans_sf"/>
</dbReference>
<feature type="transmembrane region" description="Helical" evidence="6">
    <location>
        <begin position="352"/>
        <end position="371"/>
    </location>
</feature>
<dbReference type="SUPFAM" id="SSF103473">
    <property type="entry name" value="MFS general substrate transporter"/>
    <property type="match status" value="1"/>
</dbReference>
<evidence type="ECO:0000256" key="2">
    <source>
        <dbReference type="ARBA" id="ARBA00022448"/>
    </source>
</evidence>
<feature type="transmembrane region" description="Helical" evidence="6">
    <location>
        <begin position="143"/>
        <end position="162"/>
    </location>
</feature>
<dbReference type="EMBL" id="CCEJ010000006">
    <property type="protein sequence ID" value="CDR34202.1"/>
    <property type="molecule type" value="Genomic_DNA"/>
</dbReference>
<evidence type="ECO:0000256" key="4">
    <source>
        <dbReference type="ARBA" id="ARBA00022989"/>
    </source>
</evidence>
<evidence type="ECO:0000313" key="8">
    <source>
        <dbReference type="EMBL" id="CDR34202.1"/>
    </source>
</evidence>
<accession>A0A090CZ61</accession>
<evidence type="ECO:0000259" key="7">
    <source>
        <dbReference type="PROSITE" id="PS50850"/>
    </source>
</evidence>
<dbReference type="GO" id="GO:0016020">
    <property type="term" value="C:membrane"/>
    <property type="evidence" value="ECO:0007669"/>
    <property type="project" value="UniProtKB-SubCell"/>
</dbReference>
<dbReference type="PROSITE" id="PS50850">
    <property type="entry name" value="MFS"/>
    <property type="match status" value="1"/>
</dbReference>
<feature type="transmembrane region" description="Helical" evidence="6">
    <location>
        <begin position="83"/>
        <end position="106"/>
    </location>
</feature>
<feature type="transmembrane region" description="Helical" evidence="6">
    <location>
        <begin position="318"/>
        <end position="340"/>
    </location>
</feature>
<keyword evidence="9" id="KW-1185">Reference proteome</keyword>
<feature type="transmembrane region" description="Helical" evidence="6">
    <location>
        <begin position="294"/>
        <end position="312"/>
    </location>
</feature>
<dbReference type="GO" id="GO:0022857">
    <property type="term" value="F:transmembrane transporter activity"/>
    <property type="evidence" value="ECO:0007669"/>
    <property type="project" value="InterPro"/>
</dbReference>
<keyword evidence="4 6" id="KW-1133">Transmembrane helix</keyword>
<dbReference type="Proteomes" id="UP000031552">
    <property type="component" value="Unassembled WGS sequence"/>
</dbReference>
<proteinExistence type="predicted"/>
<keyword evidence="2" id="KW-0813">Transport</keyword>
<name>A0A090CZ61_9BACT</name>
<dbReference type="Gene3D" id="1.20.1250.20">
    <property type="entry name" value="MFS general substrate transporter like domains"/>
    <property type="match status" value="1"/>
</dbReference>
<evidence type="ECO:0000256" key="3">
    <source>
        <dbReference type="ARBA" id="ARBA00022692"/>
    </source>
</evidence>
<reference evidence="8" key="2">
    <citation type="submission" date="2014-09" db="EMBL/GenBank/DDBJ databases">
        <title>Criblamydia sequanensis harbors a mega-plasmid encoding arsenite resistance.</title>
        <authorList>
            <person name="Bertelli C."/>
            <person name="Goesmann A."/>
            <person name="Greub G."/>
        </authorList>
    </citation>
    <scope>NUCLEOTIDE SEQUENCE [LARGE SCALE GENOMIC DNA]</scope>
    <source>
        <strain evidence="8">CRIB-18</strain>
    </source>
</reference>
<feature type="transmembrane region" description="Helical" evidence="6">
    <location>
        <begin position="7"/>
        <end position="27"/>
    </location>
</feature>
<dbReference type="AlphaFoldDB" id="A0A090CZ61"/>
<dbReference type="Pfam" id="PF07690">
    <property type="entry name" value="MFS_1"/>
    <property type="match status" value="1"/>
</dbReference>
<evidence type="ECO:0000256" key="1">
    <source>
        <dbReference type="ARBA" id="ARBA00004141"/>
    </source>
</evidence>
<feature type="transmembrane region" description="Helical" evidence="6">
    <location>
        <begin position="112"/>
        <end position="131"/>
    </location>
</feature>
<gene>
    <name evidence="8" type="ORF">CSEC_1383</name>
</gene>
<dbReference type="PANTHER" id="PTHR23504">
    <property type="entry name" value="MAJOR FACILITATOR SUPERFAMILY DOMAIN-CONTAINING PROTEIN 10"/>
    <property type="match status" value="1"/>
</dbReference>
<organism evidence="8 9">
    <name type="scientific">Candidatus Criblamydia sequanensis CRIB-18</name>
    <dbReference type="NCBI Taxonomy" id="1437425"/>
    <lineage>
        <taxon>Bacteria</taxon>
        <taxon>Pseudomonadati</taxon>
        <taxon>Chlamydiota</taxon>
        <taxon>Chlamydiia</taxon>
        <taxon>Parachlamydiales</taxon>
        <taxon>Candidatus Criblamydiaceae</taxon>
        <taxon>Candidatus Criblamydia</taxon>
    </lineage>
</organism>
<protein>
    <submittedName>
        <fullName evidence="8">Multidrug efflux transporter</fullName>
    </submittedName>
</protein>
<dbReference type="RefSeq" id="WP_041017757.1">
    <property type="nucleotide sequence ID" value="NZ_CCEJ010000006.1"/>
</dbReference>
<dbReference type="OrthoDB" id="20079at2"/>
<evidence type="ECO:0000313" key="9">
    <source>
        <dbReference type="Proteomes" id="UP000031552"/>
    </source>
</evidence>
<evidence type="ECO:0000256" key="5">
    <source>
        <dbReference type="ARBA" id="ARBA00023136"/>
    </source>
</evidence>
<dbReference type="eggNOG" id="COG2814">
    <property type="taxonomic scope" value="Bacteria"/>
</dbReference>
<feature type="domain" description="Major facilitator superfamily (MFS) profile" evidence="7">
    <location>
        <begin position="5"/>
        <end position="404"/>
    </location>
</feature>
<comment type="subcellular location">
    <subcellularLocation>
        <location evidence="1">Membrane</location>
        <topology evidence="1">Multi-pass membrane protein</topology>
    </subcellularLocation>
</comment>